<keyword evidence="2" id="KW-1185">Reference proteome</keyword>
<comment type="caution">
    <text evidence="1">The sequence shown here is derived from an EMBL/GenBank/DDBJ whole genome shotgun (WGS) entry which is preliminary data.</text>
</comment>
<evidence type="ECO:0000313" key="1">
    <source>
        <dbReference type="EMBL" id="GFH22191.1"/>
    </source>
</evidence>
<reference evidence="1 2" key="1">
    <citation type="submission" date="2020-02" db="EMBL/GenBank/DDBJ databases">
        <title>Draft genome sequence of Haematococcus lacustris strain NIES-144.</title>
        <authorList>
            <person name="Morimoto D."/>
            <person name="Nakagawa S."/>
            <person name="Yoshida T."/>
            <person name="Sawayama S."/>
        </authorList>
    </citation>
    <scope>NUCLEOTIDE SEQUENCE [LARGE SCALE GENOMIC DNA]</scope>
    <source>
        <strain evidence="1 2">NIES-144</strain>
    </source>
</reference>
<sequence>MAEAVATTSGLQQNAHVHWPFAGIATGAPAQPAGTAAGITAGAAAGVATSSPRSSWIRAQWRTVAEGRGICLHQRAFNNYLLKCHEKPRKPL</sequence>
<organism evidence="1 2">
    <name type="scientific">Haematococcus lacustris</name>
    <name type="common">Green alga</name>
    <name type="synonym">Haematococcus pluvialis</name>
    <dbReference type="NCBI Taxonomy" id="44745"/>
    <lineage>
        <taxon>Eukaryota</taxon>
        <taxon>Viridiplantae</taxon>
        <taxon>Chlorophyta</taxon>
        <taxon>core chlorophytes</taxon>
        <taxon>Chlorophyceae</taxon>
        <taxon>CS clade</taxon>
        <taxon>Chlamydomonadales</taxon>
        <taxon>Haematococcaceae</taxon>
        <taxon>Haematococcus</taxon>
    </lineage>
</organism>
<gene>
    <name evidence="1" type="ORF">HaLaN_19616</name>
</gene>
<name>A0A699ZIR6_HAELA</name>
<dbReference type="EMBL" id="BLLF01001987">
    <property type="protein sequence ID" value="GFH22191.1"/>
    <property type="molecule type" value="Genomic_DNA"/>
</dbReference>
<protein>
    <submittedName>
        <fullName evidence="1">Uncharacterized protein</fullName>
    </submittedName>
</protein>
<dbReference type="Proteomes" id="UP000485058">
    <property type="component" value="Unassembled WGS sequence"/>
</dbReference>
<accession>A0A699ZIR6</accession>
<dbReference type="AlphaFoldDB" id="A0A699ZIR6"/>
<proteinExistence type="predicted"/>
<evidence type="ECO:0000313" key="2">
    <source>
        <dbReference type="Proteomes" id="UP000485058"/>
    </source>
</evidence>